<comment type="caution">
    <text evidence="2">The sequence shown here is derived from an EMBL/GenBank/DDBJ whole genome shotgun (WGS) entry which is preliminary data.</text>
</comment>
<reference evidence="2 3" key="1">
    <citation type="journal article" date="2018" name="Sci. Rep.">
        <title>Comparative analysis of the Pocillopora damicornis genome highlights role of immune system in coral evolution.</title>
        <authorList>
            <person name="Cunning R."/>
            <person name="Bay R.A."/>
            <person name="Gillette P."/>
            <person name="Baker A.C."/>
            <person name="Traylor-Knowles N."/>
        </authorList>
    </citation>
    <scope>NUCLEOTIDE SEQUENCE [LARGE SCALE GENOMIC DNA]</scope>
    <source>
        <strain evidence="2">RSMAS</strain>
        <tissue evidence="2">Whole animal</tissue>
    </source>
</reference>
<evidence type="ECO:0000313" key="2">
    <source>
        <dbReference type="EMBL" id="RMX58239.1"/>
    </source>
</evidence>
<feature type="region of interest" description="Disordered" evidence="1">
    <location>
        <begin position="99"/>
        <end position="124"/>
    </location>
</feature>
<feature type="compositionally biased region" description="Acidic residues" evidence="1">
    <location>
        <begin position="217"/>
        <end position="227"/>
    </location>
</feature>
<dbReference type="EMBL" id="RCHS01000537">
    <property type="protein sequence ID" value="RMX58239.1"/>
    <property type="molecule type" value="Genomic_DNA"/>
</dbReference>
<gene>
    <name evidence="2" type="ORF">pdam_00000068</name>
</gene>
<protein>
    <submittedName>
        <fullName evidence="2">Uncharacterized protein</fullName>
    </submittedName>
</protein>
<evidence type="ECO:0000313" key="3">
    <source>
        <dbReference type="Proteomes" id="UP000275408"/>
    </source>
</evidence>
<evidence type="ECO:0000256" key="1">
    <source>
        <dbReference type="SAM" id="MobiDB-lite"/>
    </source>
</evidence>
<keyword evidence="3" id="KW-1185">Reference proteome</keyword>
<sequence>MVKISYSSFVNFVVIRRYREPMRLRNPIPETNTNPPPALWRTCFDKIFEILLKIQILILKTEQKSSIRQKKSTGLNLATFHGLNMLQSAVTRSDISAHGEANGAHQKTGADNVLNSQSSTRDGNKISEIKGKTVTTGKAVDKNTAACKNIASNTVTRSSVHMSAGQSCHVLQGLKELKDLHQPSLSSMNDIISTLKSAMETITQNKTFRKRKRDEMSDSDQSSDEESIAEKERCQTLQFLNVSNMLWRQT</sequence>
<feature type="region of interest" description="Disordered" evidence="1">
    <location>
        <begin position="206"/>
        <end position="230"/>
    </location>
</feature>
<dbReference type="AlphaFoldDB" id="A0A3M6UXC5"/>
<accession>A0A3M6UXC5</accession>
<name>A0A3M6UXC5_POCDA</name>
<dbReference type="Proteomes" id="UP000275408">
    <property type="component" value="Unassembled WGS sequence"/>
</dbReference>
<proteinExistence type="predicted"/>
<organism evidence="2 3">
    <name type="scientific">Pocillopora damicornis</name>
    <name type="common">Cauliflower coral</name>
    <name type="synonym">Millepora damicornis</name>
    <dbReference type="NCBI Taxonomy" id="46731"/>
    <lineage>
        <taxon>Eukaryota</taxon>
        <taxon>Metazoa</taxon>
        <taxon>Cnidaria</taxon>
        <taxon>Anthozoa</taxon>
        <taxon>Hexacorallia</taxon>
        <taxon>Scleractinia</taxon>
        <taxon>Astrocoeniina</taxon>
        <taxon>Pocilloporidae</taxon>
        <taxon>Pocillopora</taxon>
    </lineage>
</organism>